<dbReference type="GO" id="GO:0005886">
    <property type="term" value="C:plasma membrane"/>
    <property type="evidence" value="ECO:0007669"/>
    <property type="project" value="UniProtKB-SubCell"/>
</dbReference>
<dbReference type="InterPro" id="IPR011853">
    <property type="entry name" value="TRAP_DctM-Dct_fused"/>
</dbReference>
<feature type="transmembrane region" description="Helical" evidence="2">
    <location>
        <begin position="39"/>
        <end position="59"/>
    </location>
</feature>
<feature type="transmembrane region" description="Helical" evidence="2">
    <location>
        <begin position="633"/>
        <end position="649"/>
    </location>
</feature>
<feature type="transmembrane region" description="Helical" evidence="2">
    <location>
        <begin position="325"/>
        <end position="347"/>
    </location>
</feature>
<accession>A0A1I5ZP96</accession>
<feature type="transmembrane region" description="Helical" evidence="2">
    <location>
        <begin position="490"/>
        <end position="511"/>
    </location>
</feature>
<dbReference type="NCBIfam" id="TIGR02123">
    <property type="entry name" value="TRAP_fused"/>
    <property type="match status" value="1"/>
</dbReference>
<feature type="transmembrane region" description="Helical" evidence="2">
    <location>
        <begin position="367"/>
        <end position="388"/>
    </location>
</feature>
<keyword evidence="2" id="KW-0472">Membrane</keyword>
<dbReference type="PANTHER" id="PTHR43849:SF2">
    <property type="entry name" value="BLL3936 PROTEIN"/>
    <property type="match status" value="1"/>
</dbReference>
<feature type="transmembrane region" description="Helical" evidence="2">
    <location>
        <begin position="97"/>
        <end position="117"/>
    </location>
</feature>
<organism evidence="4 5">
    <name type="scientific">Roseivivax halotolerans</name>
    <dbReference type="NCBI Taxonomy" id="93684"/>
    <lineage>
        <taxon>Bacteria</taxon>
        <taxon>Pseudomonadati</taxon>
        <taxon>Pseudomonadota</taxon>
        <taxon>Alphaproteobacteria</taxon>
        <taxon>Rhodobacterales</taxon>
        <taxon>Roseobacteraceae</taxon>
        <taxon>Roseivivax</taxon>
    </lineage>
</organism>
<sequence length="658" mass="69828">MTSQSDRDGADDAPLAAPAHLAAAEDDAPLPRRHKAVRICVMILGALGVLLAVNQQFLLNIFGFQPLGNSYLYYLIGIFLATAFLTLPISTALTGRLIWLNVLLAILALVSAGYLGFHGLDIIQKGWEYDAPLMADIMASILIVLVLEGVRRAGGPILLATALLFGTFPLYAGHMPGFLWGTQFAPIETVRAHVLGVESIIGIPMQVVAELVIGFVIFGSVLVITKGSDFFMELASALLGHSRGGPAKVAVMGSGILGSLSGSVISNILTSGPFSIPTMRKVGYPANYAAAIESCASTGATLMPPVMGTVAFVMASFLGVQYSTIVIAAVIPALLFYAALLFQVDMFAARRGLHGLDRSETPDILPVLLRGWPYLLSLAVLIFVLMGLRLEARSPYYASAVMLIATAFNRETRLTLTRARDLLLDVARNVANLVAVLCGIGLVVGGLSYTGVAGAFSRELLLYAGGNTALMLIAGAVTSFVLGMGMTVTACYIFLSILLAPALVQAGLNPIASHLFILYWGMLSYITPPVALAAITAANVAGSKPMQTGFTAMRLGLPLFVLPFIFVYDPALIMVGSWVNIAERVFITLIALWAITSAFESWIYRVGRIDLPSRVVFGAGGLLIIFPELTTSLIGASLLVAVIAFNLLMQRRRGDANA</sequence>
<feature type="domain" description="TRAP C4-dicarboxylate transport system permease DctM subunit" evidence="3">
    <location>
        <begin position="142"/>
        <end position="580"/>
    </location>
</feature>
<feature type="transmembrane region" description="Helical" evidence="2">
    <location>
        <begin position="71"/>
        <end position="90"/>
    </location>
</feature>
<protein>
    <submittedName>
        <fullName evidence="4">TRAP transporter, 4TM/12TM fusion protein</fullName>
    </submittedName>
</protein>
<evidence type="ECO:0000313" key="4">
    <source>
        <dbReference type="EMBL" id="SFQ58163.1"/>
    </source>
</evidence>
<feature type="transmembrane region" description="Helical" evidence="2">
    <location>
        <begin position="461"/>
        <end position="483"/>
    </location>
</feature>
<dbReference type="EMBL" id="FOXV01000011">
    <property type="protein sequence ID" value="SFQ58163.1"/>
    <property type="molecule type" value="Genomic_DNA"/>
</dbReference>
<evidence type="ECO:0000256" key="2">
    <source>
        <dbReference type="SAM" id="Phobius"/>
    </source>
</evidence>
<comment type="function">
    <text evidence="1">Part of the tripartite ATP-independent periplasmic (TRAP) transport system.</text>
</comment>
<comment type="subcellular location">
    <subcellularLocation>
        <location evidence="1">Cell inner membrane</location>
        <topology evidence="1">Multi-pass membrane protein</topology>
    </subcellularLocation>
</comment>
<feature type="transmembrane region" description="Helical" evidence="2">
    <location>
        <begin position="200"/>
        <end position="224"/>
    </location>
</feature>
<dbReference type="Proteomes" id="UP000243106">
    <property type="component" value="Unassembled WGS sequence"/>
</dbReference>
<proteinExistence type="predicted"/>
<reference evidence="5" key="1">
    <citation type="submission" date="2016-10" db="EMBL/GenBank/DDBJ databases">
        <authorList>
            <person name="Varghese N."/>
            <person name="Submissions S."/>
        </authorList>
    </citation>
    <scope>NUCLEOTIDE SEQUENCE [LARGE SCALE GENOMIC DNA]</scope>
    <source>
        <strain evidence="5">JCM 10271</strain>
    </source>
</reference>
<dbReference type="RefSeq" id="WP_217646719.1">
    <property type="nucleotide sequence ID" value="NZ_FOXV01000011.1"/>
</dbReference>
<dbReference type="InterPro" id="IPR010656">
    <property type="entry name" value="DctM"/>
</dbReference>
<feature type="transmembrane region" description="Helical" evidence="2">
    <location>
        <begin position="585"/>
        <end position="604"/>
    </location>
</feature>
<dbReference type="PANTHER" id="PTHR43849">
    <property type="entry name" value="BLL3936 PROTEIN"/>
    <property type="match status" value="1"/>
</dbReference>
<evidence type="ECO:0000313" key="5">
    <source>
        <dbReference type="Proteomes" id="UP000243106"/>
    </source>
</evidence>
<feature type="transmembrane region" description="Helical" evidence="2">
    <location>
        <begin position="559"/>
        <end position="579"/>
    </location>
</feature>
<evidence type="ECO:0000259" key="3">
    <source>
        <dbReference type="Pfam" id="PF06808"/>
    </source>
</evidence>
<dbReference type="AlphaFoldDB" id="A0A1I5ZP96"/>
<feature type="transmembrane region" description="Helical" evidence="2">
    <location>
        <begin position="517"/>
        <end position="538"/>
    </location>
</feature>
<keyword evidence="5" id="KW-1185">Reference proteome</keyword>
<feature type="transmembrane region" description="Helical" evidence="2">
    <location>
        <begin position="430"/>
        <end position="449"/>
    </location>
</feature>
<keyword evidence="2" id="KW-1133">Transmembrane helix</keyword>
<gene>
    <name evidence="4" type="ORF">SAMN05421853_11150</name>
</gene>
<dbReference type="Pfam" id="PF06808">
    <property type="entry name" value="DctM"/>
    <property type="match status" value="1"/>
</dbReference>
<feature type="transmembrane region" description="Helical" evidence="2">
    <location>
        <begin position="157"/>
        <end position="180"/>
    </location>
</feature>
<keyword evidence="2" id="KW-0812">Transmembrane</keyword>
<keyword evidence="1" id="KW-0997">Cell inner membrane</keyword>
<keyword evidence="1" id="KW-1003">Cell membrane</keyword>
<dbReference type="STRING" id="93684.SAMN05421853_11150"/>
<feature type="transmembrane region" description="Helical" evidence="2">
    <location>
        <begin position="129"/>
        <end position="150"/>
    </location>
</feature>
<name>A0A1I5ZP96_9RHOB</name>
<evidence type="ECO:0000256" key="1">
    <source>
        <dbReference type="RuleBase" id="RU369079"/>
    </source>
</evidence>
<keyword evidence="1" id="KW-0813">Transport</keyword>
<dbReference type="GO" id="GO:0022857">
    <property type="term" value="F:transmembrane transporter activity"/>
    <property type="evidence" value="ECO:0007669"/>
    <property type="project" value="UniProtKB-UniRule"/>
</dbReference>